<organism evidence="2 3">
    <name type="scientific">Rathayibacter caricis DSM 15933</name>
    <dbReference type="NCBI Taxonomy" id="1328867"/>
    <lineage>
        <taxon>Bacteria</taxon>
        <taxon>Bacillati</taxon>
        <taxon>Actinomycetota</taxon>
        <taxon>Actinomycetes</taxon>
        <taxon>Micrococcales</taxon>
        <taxon>Microbacteriaceae</taxon>
        <taxon>Rathayibacter</taxon>
    </lineage>
</organism>
<proteinExistence type="predicted"/>
<comment type="caution">
    <text evidence="2">The sequence shown here is derived from an EMBL/GenBank/DDBJ whole genome shotgun (WGS) entry which is preliminary data.</text>
</comment>
<accession>A0A2T4UR09</accession>
<evidence type="ECO:0000256" key="1">
    <source>
        <dbReference type="SAM" id="Phobius"/>
    </source>
</evidence>
<keyword evidence="3" id="KW-1185">Reference proteome</keyword>
<dbReference type="EMBL" id="PZPL01000001">
    <property type="protein sequence ID" value="PTL71957.1"/>
    <property type="molecule type" value="Genomic_DNA"/>
</dbReference>
<dbReference type="RefSeq" id="WP_055789243.1">
    <property type="nucleotide sequence ID" value="NZ_PZPL01000001.1"/>
</dbReference>
<dbReference type="Proteomes" id="UP000241085">
    <property type="component" value="Unassembled WGS sequence"/>
</dbReference>
<gene>
    <name evidence="2" type="ORF">C1I63_03290</name>
</gene>
<dbReference type="AlphaFoldDB" id="A0A2T4UR09"/>
<keyword evidence="1" id="KW-1133">Transmembrane helix</keyword>
<evidence type="ECO:0000313" key="2">
    <source>
        <dbReference type="EMBL" id="PTL71957.1"/>
    </source>
</evidence>
<feature type="transmembrane region" description="Helical" evidence="1">
    <location>
        <begin position="96"/>
        <end position="117"/>
    </location>
</feature>
<keyword evidence="1" id="KW-0812">Transmembrane</keyword>
<sequence length="165" mass="16575">MFEPEGSVHPVARLSYVTAALLVGAVLVGGAVGAAVALVLYLPAALASGPLDPSALVSFGMLMGVLSGAGIGLCGGVGAVAGMVSVRAVNRSDSAFVLGTSSGSALGVLIAAANLLVSRDAPTWITVLLATAAAFALCAWGSWLLTRHEHAWERAHARSQHHRPA</sequence>
<keyword evidence="1" id="KW-0472">Membrane</keyword>
<name>A0A2T4UR09_9MICO</name>
<feature type="transmembrane region" description="Helical" evidence="1">
    <location>
        <begin position="123"/>
        <end position="145"/>
    </location>
</feature>
<feature type="transmembrane region" description="Helical" evidence="1">
    <location>
        <begin position="21"/>
        <end position="44"/>
    </location>
</feature>
<evidence type="ECO:0000313" key="3">
    <source>
        <dbReference type="Proteomes" id="UP000241085"/>
    </source>
</evidence>
<feature type="transmembrane region" description="Helical" evidence="1">
    <location>
        <begin position="56"/>
        <end position="84"/>
    </location>
</feature>
<reference evidence="2 3" key="1">
    <citation type="submission" date="2018-03" db="EMBL/GenBank/DDBJ databases">
        <title>Bacteriophage NCPPB3778 and a type I-E CRISPR drive the evolution of the US Biological Select Agent, Rathayibacter toxicus.</title>
        <authorList>
            <person name="Davis E.W.II."/>
            <person name="Tabima J.F."/>
            <person name="Weisberg A.J."/>
            <person name="Dantas Lopes L."/>
            <person name="Wiseman M.S."/>
            <person name="Wiseman M.S."/>
            <person name="Pupko T."/>
            <person name="Belcher M.S."/>
            <person name="Sechler A.J."/>
            <person name="Tancos M.A."/>
            <person name="Schroeder B.K."/>
            <person name="Murray T.D."/>
            <person name="Luster D.G."/>
            <person name="Schneider W.L."/>
            <person name="Rogers E."/>
            <person name="Andreote F.D."/>
            <person name="Grunwald N.J."/>
            <person name="Putnam M.L."/>
            <person name="Chang J.H."/>
        </authorList>
    </citation>
    <scope>NUCLEOTIDE SEQUENCE [LARGE SCALE GENOMIC DNA]</scope>
    <source>
        <strain evidence="2 3">DSM 15933</strain>
    </source>
</reference>
<protein>
    <submittedName>
        <fullName evidence="2">Uncharacterized protein</fullName>
    </submittedName>
</protein>